<evidence type="ECO:0000259" key="3">
    <source>
        <dbReference type="Pfam" id="PF13458"/>
    </source>
</evidence>
<dbReference type="InterPro" id="IPR028082">
    <property type="entry name" value="Peripla_BP_I"/>
</dbReference>
<name>A0AAF0T2E1_9EURY</name>
<evidence type="ECO:0000313" key="4">
    <source>
        <dbReference type="EMBL" id="WMT09135.1"/>
    </source>
</evidence>
<proteinExistence type="predicted"/>
<protein>
    <submittedName>
        <fullName evidence="4">ABC transporter substrate-binding protein</fullName>
    </submittedName>
</protein>
<evidence type="ECO:0000256" key="2">
    <source>
        <dbReference type="SAM" id="MobiDB-lite"/>
    </source>
</evidence>
<dbReference type="InterPro" id="IPR006311">
    <property type="entry name" value="TAT_signal"/>
</dbReference>
<dbReference type="PANTHER" id="PTHR30483:SF6">
    <property type="entry name" value="PERIPLASMIC BINDING PROTEIN OF ABC TRANSPORTER FOR NATURAL AMINO ACIDS"/>
    <property type="match status" value="1"/>
</dbReference>
<dbReference type="SUPFAM" id="SSF53822">
    <property type="entry name" value="Periplasmic binding protein-like I"/>
    <property type="match status" value="1"/>
</dbReference>
<dbReference type="RefSeq" id="WP_233274311.1">
    <property type="nucleotide sequence ID" value="NZ_CP101873.1"/>
</dbReference>
<dbReference type="Proteomes" id="UP001224926">
    <property type="component" value="Chromosome"/>
</dbReference>
<dbReference type="CDD" id="cd06345">
    <property type="entry name" value="PBP1_ABC_ligand_binding-like"/>
    <property type="match status" value="1"/>
</dbReference>
<organism evidence="4 5">
    <name type="scientific">Natrinema thermotolerans</name>
    <dbReference type="NCBI Taxonomy" id="121872"/>
    <lineage>
        <taxon>Archaea</taxon>
        <taxon>Methanobacteriati</taxon>
        <taxon>Methanobacteriota</taxon>
        <taxon>Stenosarchaea group</taxon>
        <taxon>Halobacteria</taxon>
        <taxon>Halobacteriales</taxon>
        <taxon>Natrialbaceae</taxon>
        <taxon>Natrinema</taxon>
    </lineage>
</organism>
<accession>A0AAF0T2E1</accession>
<dbReference type="PANTHER" id="PTHR30483">
    <property type="entry name" value="LEUCINE-SPECIFIC-BINDING PROTEIN"/>
    <property type="match status" value="1"/>
</dbReference>
<keyword evidence="1" id="KW-0732">Signal</keyword>
<gene>
    <name evidence="4" type="ORF">NP511_05740</name>
</gene>
<sequence>MVNEDNDTIDSGEIGNGSVGRRTFLGAAGAGAVTTALAGCLGGVDSGGGDDGTLTIGHLAPTGMSMGVGSERSAEIAVNELKEGEGILDQEIDLITENTERSTSTTTPIVEEMINRDNVDLIVGTFSSEVTQGIIDTVAEADVPFIITGSADVNTITDYHGEDYEKYKNVFRTGPINSHYQAEAMAGYAEHLSDRHGWTDFALLPEEAAWTTVFRDRLPGLLEDRGLNVVYDEVPSVQTSNFTPFLDDIESEGADAVIRFFAAGGRGQLLGDWAGEYPFAVEGVHVASMSPEFWDQSEGGCVFETTSQSGGGGVTELTGNTMDFVETYEAEYTGNGQDPPSKPMYMGFNTYDAIHFYAKAAEEAGTVNYAEDLDDIVDAMLSIEHNGAAANISLAGEDADYPNDVETTETESGEVNYPMTQWQPTDDGGKQEVVYPVQDRSAKHMKPSWMS</sequence>
<dbReference type="PROSITE" id="PS51318">
    <property type="entry name" value="TAT"/>
    <property type="match status" value="1"/>
</dbReference>
<dbReference type="Pfam" id="PF13458">
    <property type="entry name" value="Peripla_BP_6"/>
    <property type="match status" value="1"/>
</dbReference>
<feature type="region of interest" description="Disordered" evidence="2">
    <location>
        <begin position="405"/>
        <end position="431"/>
    </location>
</feature>
<evidence type="ECO:0000313" key="5">
    <source>
        <dbReference type="Proteomes" id="UP001224926"/>
    </source>
</evidence>
<feature type="domain" description="Leucine-binding protein" evidence="3">
    <location>
        <begin position="62"/>
        <end position="395"/>
    </location>
</feature>
<dbReference type="Gene3D" id="3.40.50.2300">
    <property type="match status" value="2"/>
</dbReference>
<dbReference type="GeneID" id="84213423"/>
<dbReference type="InterPro" id="IPR051010">
    <property type="entry name" value="BCAA_transport"/>
</dbReference>
<dbReference type="EMBL" id="CP101873">
    <property type="protein sequence ID" value="WMT09135.1"/>
    <property type="molecule type" value="Genomic_DNA"/>
</dbReference>
<evidence type="ECO:0000256" key="1">
    <source>
        <dbReference type="ARBA" id="ARBA00022729"/>
    </source>
</evidence>
<dbReference type="AlphaFoldDB" id="A0AAF0T2E1"/>
<keyword evidence="5" id="KW-1185">Reference proteome</keyword>
<dbReference type="InterPro" id="IPR028081">
    <property type="entry name" value="Leu-bd"/>
</dbReference>
<reference evidence="4 5" key="1">
    <citation type="submission" date="2022-07" db="EMBL/GenBank/DDBJ databases">
        <title>Two temperate virus in Haloterrigena jeotgali A29.</title>
        <authorList>
            <person name="Deng X."/>
        </authorList>
    </citation>
    <scope>NUCLEOTIDE SEQUENCE [LARGE SCALE GENOMIC DNA]</scope>
    <source>
        <strain evidence="4 5">A29</strain>
    </source>
</reference>